<name>A0A934RYS3_9BACT</name>
<evidence type="ECO:0000313" key="2">
    <source>
        <dbReference type="Proteomes" id="UP000617628"/>
    </source>
</evidence>
<proteinExistence type="predicted"/>
<reference evidence="1" key="1">
    <citation type="submission" date="2021-01" db="EMBL/GenBank/DDBJ databases">
        <title>Modified the classification status of verrucomicrobia.</title>
        <authorList>
            <person name="Feng X."/>
        </authorList>
    </citation>
    <scope>NUCLEOTIDE SEQUENCE</scope>
    <source>
        <strain evidence="1">KCTC 13126</strain>
    </source>
</reference>
<evidence type="ECO:0000313" key="1">
    <source>
        <dbReference type="EMBL" id="MBK1877336.1"/>
    </source>
</evidence>
<dbReference type="EMBL" id="JAENIL010000017">
    <property type="protein sequence ID" value="MBK1877336.1"/>
    <property type="molecule type" value="Genomic_DNA"/>
</dbReference>
<protein>
    <submittedName>
        <fullName evidence="1">Uncharacterized protein</fullName>
    </submittedName>
</protein>
<comment type="caution">
    <text evidence="1">The sequence shown here is derived from an EMBL/GenBank/DDBJ whole genome shotgun (WGS) entry which is preliminary data.</text>
</comment>
<dbReference type="AlphaFoldDB" id="A0A934RYS3"/>
<accession>A0A934RYS3</accession>
<sequence length="54" mass="6029">MHPEDLGKISVVLFVQKQSCCILKPWEVVGIDDESSCGLIDPLHRAIVLVWTPL</sequence>
<gene>
    <name evidence="1" type="ORF">JIN87_10680</name>
</gene>
<dbReference type="Proteomes" id="UP000617628">
    <property type="component" value="Unassembled WGS sequence"/>
</dbReference>
<organism evidence="1 2">
    <name type="scientific">Pelagicoccus mobilis</name>
    <dbReference type="NCBI Taxonomy" id="415221"/>
    <lineage>
        <taxon>Bacteria</taxon>
        <taxon>Pseudomonadati</taxon>
        <taxon>Verrucomicrobiota</taxon>
        <taxon>Opitutia</taxon>
        <taxon>Puniceicoccales</taxon>
        <taxon>Pelagicoccaceae</taxon>
        <taxon>Pelagicoccus</taxon>
    </lineage>
</organism>
<keyword evidence="2" id="KW-1185">Reference proteome</keyword>
<dbReference type="RefSeq" id="WP_200355551.1">
    <property type="nucleotide sequence ID" value="NZ_JAENIL010000017.1"/>
</dbReference>